<dbReference type="Gene3D" id="3.10.20.340">
    <property type="entry name" value="ArgJ beta chain, C-terminal domain"/>
    <property type="match status" value="1"/>
</dbReference>
<dbReference type="AlphaFoldDB" id="A0A0F9N135"/>
<proteinExistence type="inferred from homology"/>
<dbReference type="PANTHER" id="PTHR23100:SF0">
    <property type="entry name" value="ARGININE BIOSYNTHESIS BIFUNCTIONAL PROTEIN ARGJ, MITOCHONDRIAL"/>
    <property type="match status" value="1"/>
</dbReference>
<sequence>MDIKNSNVRKIKGGITSPKGYHATGSHIGIKERKKDLAIISSDVPAIAVGVFTTNIVKAAPVLWNQKLIDNNKLTQAIVVNSGNANACTGEIGLHHTELMANEVASCLGLKKEQVFVASTGVIGVPLPIDKILNGIKNTFKKLGNTENDADLAAEAIMTTDTHSKQISVEFTIDNKEIRIGGMAKGSGMIHPNMATMLSFITTDVNISKELLEKALKESSEDSYNMISVDGDTSTNDMVILMANGLGGNSEITEENENYKIFKNALHYVNTFLAQEIVKDGEGAKKFITVHVKGANSKNDAKILSKSVITSNLVKTAFFGEDANWGRILAAMGYSGAYFDPSKVSINFLNGSSSINLMVDGTPVKFDEDLAKKILKKTNITVEVLLKEGIGEAIAWGCDLSYE</sequence>
<organism evidence="8">
    <name type="scientific">marine sediment metagenome</name>
    <dbReference type="NCBI Taxonomy" id="412755"/>
    <lineage>
        <taxon>unclassified sequences</taxon>
        <taxon>metagenomes</taxon>
        <taxon>ecological metagenomes</taxon>
    </lineage>
</organism>
<evidence type="ECO:0000313" key="8">
    <source>
        <dbReference type="EMBL" id="KKN11684.1"/>
    </source>
</evidence>
<evidence type="ECO:0000256" key="7">
    <source>
        <dbReference type="ARBA" id="ARBA00023315"/>
    </source>
</evidence>
<evidence type="ECO:0000256" key="2">
    <source>
        <dbReference type="ARBA" id="ARBA00022571"/>
    </source>
</evidence>
<dbReference type="GO" id="GO:0004042">
    <property type="term" value="F:L-glutamate N-acetyltransferase activity"/>
    <property type="evidence" value="ECO:0007669"/>
    <property type="project" value="TreeGrafter"/>
</dbReference>
<dbReference type="GO" id="GO:0004358">
    <property type="term" value="F:L-glutamate N-acetyltransferase activity, acting on acetyl-L-ornithine as donor"/>
    <property type="evidence" value="ECO:0007669"/>
    <property type="project" value="InterPro"/>
</dbReference>
<comment type="similarity">
    <text evidence="1">Belongs to the ArgJ family.</text>
</comment>
<evidence type="ECO:0000256" key="6">
    <source>
        <dbReference type="ARBA" id="ARBA00023268"/>
    </source>
</evidence>
<dbReference type="PANTHER" id="PTHR23100">
    <property type="entry name" value="ARGININE BIOSYNTHESIS BIFUNCTIONAL PROTEIN ARGJ"/>
    <property type="match status" value="1"/>
</dbReference>
<evidence type="ECO:0000256" key="3">
    <source>
        <dbReference type="ARBA" id="ARBA00022605"/>
    </source>
</evidence>
<dbReference type="InterPro" id="IPR042195">
    <property type="entry name" value="ArgJ_beta_C"/>
</dbReference>
<dbReference type="GO" id="GO:0006592">
    <property type="term" value="P:ornithine biosynthetic process"/>
    <property type="evidence" value="ECO:0007669"/>
    <property type="project" value="TreeGrafter"/>
</dbReference>
<dbReference type="FunFam" id="3.30.2330.10:FF:000001">
    <property type="entry name" value="Arginine biosynthesis bifunctional protein ArgJ, mitochondrial"/>
    <property type="match status" value="1"/>
</dbReference>
<dbReference type="Gene3D" id="3.30.2330.10">
    <property type="entry name" value="arginine biosynthesis bifunctional protein suprefamily"/>
    <property type="match status" value="1"/>
</dbReference>
<dbReference type="HAMAP" id="MF_01106">
    <property type="entry name" value="ArgJ"/>
    <property type="match status" value="1"/>
</dbReference>
<dbReference type="Pfam" id="PF01960">
    <property type="entry name" value="ArgJ"/>
    <property type="match status" value="1"/>
</dbReference>
<dbReference type="CDD" id="cd02152">
    <property type="entry name" value="OAT"/>
    <property type="match status" value="1"/>
</dbReference>
<evidence type="ECO:0000256" key="1">
    <source>
        <dbReference type="ARBA" id="ARBA00006774"/>
    </source>
</evidence>
<keyword evidence="5" id="KW-0068">Autocatalytic cleavage</keyword>
<evidence type="ECO:0000256" key="5">
    <source>
        <dbReference type="ARBA" id="ARBA00022813"/>
    </source>
</evidence>
<dbReference type="NCBIfam" id="TIGR00120">
    <property type="entry name" value="ArgJ"/>
    <property type="match status" value="1"/>
</dbReference>
<dbReference type="FunFam" id="3.60.70.12:FF:000001">
    <property type="entry name" value="Arginine biosynthesis bifunctional protein ArgJ, chloroplastic"/>
    <property type="match status" value="1"/>
</dbReference>
<evidence type="ECO:0000256" key="4">
    <source>
        <dbReference type="ARBA" id="ARBA00022679"/>
    </source>
</evidence>
<dbReference type="InterPro" id="IPR002813">
    <property type="entry name" value="Arg_biosynth_ArgJ"/>
</dbReference>
<keyword evidence="3" id="KW-0028">Amino-acid biosynthesis</keyword>
<comment type="caution">
    <text evidence="8">The sequence shown here is derived from an EMBL/GenBank/DDBJ whole genome shotgun (WGS) entry which is preliminary data.</text>
</comment>
<dbReference type="InterPro" id="IPR016117">
    <property type="entry name" value="ArgJ-like_dom_sf"/>
</dbReference>
<feature type="non-terminal residue" evidence="8">
    <location>
        <position position="403"/>
    </location>
</feature>
<dbReference type="GO" id="GO:0006526">
    <property type="term" value="P:L-arginine biosynthetic process"/>
    <property type="evidence" value="ECO:0007669"/>
    <property type="project" value="UniProtKB-KW"/>
</dbReference>
<accession>A0A0F9N135</accession>
<keyword evidence="4" id="KW-0808">Transferase</keyword>
<dbReference type="Gene3D" id="3.60.70.12">
    <property type="entry name" value="L-amino peptidase D-ALA esterase/amidase"/>
    <property type="match status" value="1"/>
</dbReference>
<keyword evidence="7" id="KW-0012">Acyltransferase</keyword>
<gene>
    <name evidence="8" type="ORF">LCGC14_1024120</name>
</gene>
<dbReference type="EMBL" id="LAZR01004110">
    <property type="protein sequence ID" value="KKN11684.1"/>
    <property type="molecule type" value="Genomic_DNA"/>
</dbReference>
<name>A0A0F9N135_9ZZZZ</name>
<dbReference type="SUPFAM" id="SSF56266">
    <property type="entry name" value="DmpA/ArgJ-like"/>
    <property type="match status" value="1"/>
</dbReference>
<reference evidence="8" key="1">
    <citation type="journal article" date="2015" name="Nature">
        <title>Complex archaea that bridge the gap between prokaryotes and eukaryotes.</title>
        <authorList>
            <person name="Spang A."/>
            <person name="Saw J.H."/>
            <person name="Jorgensen S.L."/>
            <person name="Zaremba-Niedzwiedzka K."/>
            <person name="Martijn J."/>
            <person name="Lind A.E."/>
            <person name="van Eijk R."/>
            <person name="Schleper C."/>
            <person name="Guy L."/>
            <person name="Ettema T.J."/>
        </authorList>
    </citation>
    <scope>NUCLEOTIDE SEQUENCE</scope>
</reference>
<keyword evidence="6" id="KW-0511">Multifunctional enzyme</keyword>
<protein>
    <submittedName>
        <fullName evidence="8">Uncharacterized protein</fullName>
    </submittedName>
</protein>
<keyword evidence="2" id="KW-0055">Arginine biosynthesis</keyword>
<dbReference type="NCBIfam" id="NF003802">
    <property type="entry name" value="PRK05388.1"/>
    <property type="match status" value="1"/>
</dbReference>